<feature type="compositionally biased region" description="Polar residues" evidence="2">
    <location>
        <begin position="94"/>
        <end position="105"/>
    </location>
</feature>
<feature type="compositionally biased region" description="Basic and acidic residues" evidence="2">
    <location>
        <begin position="375"/>
        <end position="387"/>
    </location>
</feature>
<feature type="compositionally biased region" description="Polar residues" evidence="2">
    <location>
        <begin position="36"/>
        <end position="45"/>
    </location>
</feature>
<evidence type="ECO:0000313" key="3">
    <source>
        <dbReference type="EMBL" id="KZS93226.1"/>
    </source>
</evidence>
<feature type="region of interest" description="Disordered" evidence="2">
    <location>
        <begin position="1"/>
        <end position="215"/>
    </location>
</feature>
<protein>
    <submittedName>
        <fullName evidence="3">Uncharacterized protein</fullName>
    </submittedName>
</protein>
<feature type="compositionally biased region" description="Basic and acidic residues" evidence="2">
    <location>
        <begin position="396"/>
        <end position="415"/>
    </location>
</feature>
<dbReference type="Proteomes" id="UP000076722">
    <property type="component" value="Unassembled WGS sequence"/>
</dbReference>
<dbReference type="AlphaFoldDB" id="A0A164UH47"/>
<accession>A0A164UH47</accession>
<feature type="compositionally biased region" description="Low complexity" evidence="2">
    <location>
        <begin position="15"/>
        <end position="24"/>
    </location>
</feature>
<feature type="compositionally biased region" description="Basic and acidic residues" evidence="2">
    <location>
        <begin position="163"/>
        <end position="174"/>
    </location>
</feature>
<reference evidence="3 4" key="1">
    <citation type="journal article" date="2016" name="Mol. Biol. Evol.">
        <title>Comparative Genomics of Early-Diverging Mushroom-Forming Fungi Provides Insights into the Origins of Lignocellulose Decay Capabilities.</title>
        <authorList>
            <person name="Nagy L.G."/>
            <person name="Riley R."/>
            <person name="Tritt A."/>
            <person name="Adam C."/>
            <person name="Daum C."/>
            <person name="Floudas D."/>
            <person name="Sun H."/>
            <person name="Yadav J.S."/>
            <person name="Pangilinan J."/>
            <person name="Larsson K.H."/>
            <person name="Matsuura K."/>
            <person name="Barry K."/>
            <person name="Labutti K."/>
            <person name="Kuo R."/>
            <person name="Ohm R.A."/>
            <person name="Bhattacharya S.S."/>
            <person name="Shirouzu T."/>
            <person name="Yoshinaga Y."/>
            <person name="Martin F.M."/>
            <person name="Grigoriev I.V."/>
            <person name="Hibbett D.S."/>
        </authorList>
    </citation>
    <scope>NUCLEOTIDE SEQUENCE [LARGE SCALE GENOMIC DNA]</scope>
    <source>
        <strain evidence="3 4">HHB9708</strain>
    </source>
</reference>
<gene>
    <name evidence="3" type="ORF">SISNIDRAFT_485500</name>
</gene>
<feature type="coiled-coil region" evidence="1">
    <location>
        <begin position="233"/>
        <end position="265"/>
    </location>
</feature>
<proteinExistence type="predicted"/>
<evidence type="ECO:0000256" key="1">
    <source>
        <dbReference type="SAM" id="Coils"/>
    </source>
</evidence>
<feature type="region of interest" description="Disordered" evidence="2">
    <location>
        <begin position="297"/>
        <end position="358"/>
    </location>
</feature>
<evidence type="ECO:0000313" key="4">
    <source>
        <dbReference type="Proteomes" id="UP000076722"/>
    </source>
</evidence>
<keyword evidence="1" id="KW-0175">Coiled coil</keyword>
<keyword evidence="4" id="KW-1185">Reference proteome</keyword>
<sequence length="446" mass="49282">MPTRSGKTYADVARTPSPTVNPTVNTPPPVVVDGSPLTTIASMSPSPHGDQSAGPMPGALSLRAPRPSLRDDSGVGQGRANDSLGSGSPAASVIATNDEATATGSGSIGLLQDELGEVGVSSAMPTRENSPEFLPPDERGYQSPRRVATPRPQYPFNFSTRPRHFDTGSFRSRDNGMSSSSETEHGDPKSKVTSSPINISSDDSDSDRSAVMPRGWSPIVLRASPKRWEELPKKEFDENVDTAYRDLLDAERERIERRYQMLLHQHPSPQVLGEVESASSNEVIDVATPVTRSQVDLFCGNNDLPTDQEANDQSDERPGRSHHHNRRRGSSNEAGPSDDRHREHRRRNRRSLTPDEIDEETRRIQMEVDRLVAERLHLEELREEKLEHAKRKERKRERQKEDKGKSKETHDSDRKGKGKARATESEEPAGPSRERSATVETSTSGS</sequence>
<feature type="region of interest" description="Disordered" evidence="2">
    <location>
        <begin position="375"/>
        <end position="446"/>
    </location>
</feature>
<feature type="compositionally biased region" description="Basic residues" evidence="2">
    <location>
        <begin position="320"/>
        <end position="329"/>
    </location>
</feature>
<name>A0A164UH47_9AGAM</name>
<organism evidence="3 4">
    <name type="scientific">Sistotremastrum niveocremeum HHB9708</name>
    <dbReference type="NCBI Taxonomy" id="1314777"/>
    <lineage>
        <taxon>Eukaryota</taxon>
        <taxon>Fungi</taxon>
        <taxon>Dikarya</taxon>
        <taxon>Basidiomycota</taxon>
        <taxon>Agaricomycotina</taxon>
        <taxon>Agaricomycetes</taxon>
        <taxon>Sistotremastrales</taxon>
        <taxon>Sistotremastraceae</taxon>
        <taxon>Sertulicium</taxon>
        <taxon>Sertulicium niveocremeum</taxon>
    </lineage>
</organism>
<evidence type="ECO:0000256" key="2">
    <source>
        <dbReference type="SAM" id="MobiDB-lite"/>
    </source>
</evidence>
<dbReference type="EMBL" id="KV419407">
    <property type="protein sequence ID" value="KZS93226.1"/>
    <property type="molecule type" value="Genomic_DNA"/>
</dbReference>